<keyword evidence="2" id="KW-1185">Reference proteome</keyword>
<reference evidence="1 2" key="1">
    <citation type="submission" date="2016-01" db="EMBL/GenBank/DDBJ databases">
        <title>Janibacter melonis strain CD11_4 genome sequencing and assembly.</title>
        <authorList>
            <person name="Nair G.R."/>
            <person name="Kaur G."/>
            <person name="Chander A.M."/>
            <person name="Mayilraj S."/>
        </authorList>
    </citation>
    <scope>NUCLEOTIDE SEQUENCE [LARGE SCALE GENOMIC DNA]</scope>
    <source>
        <strain evidence="1 2">CD11-4</strain>
    </source>
</reference>
<gene>
    <name evidence="1" type="ORF">AWH69_14700</name>
</gene>
<evidence type="ECO:0000313" key="1">
    <source>
        <dbReference type="EMBL" id="OAB86558.1"/>
    </source>
</evidence>
<evidence type="ECO:0000313" key="2">
    <source>
        <dbReference type="Proteomes" id="UP000076976"/>
    </source>
</evidence>
<evidence type="ECO:0008006" key="3">
    <source>
        <dbReference type="Google" id="ProtNLM"/>
    </source>
</evidence>
<accession>A0A176QA16</accession>
<proteinExistence type="predicted"/>
<dbReference type="RefSeq" id="WP_068277536.1">
    <property type="nucleotide sequence ID" value="NZ_LQZG01000004.1"/>
</dbReference>
<dbReference type="EMBL" id="LQZG01000004">
    <property type="protein sequence ID" value="OAB86558.1"/>
    <property type="molecule type" value="Genomic_DNA"/>
</dbReference>
<dbReference type="AlphaFoldDB" id="A0A176QA16"/>
<sequence>MDLPVALGDAFTLEHARAQERTGTFRSGFDIPSSGIRVRRGVELTLPERLRLLRSVLPPDVAFSHDTAAELWGLPLPARSVAPDPPVHVIRPIHRPPVLRRGVVSHKGIGTRDIAEVEGLPVTTVVDTWCDLAASWSRAALVAAGDALVREHGDEHLRELVADLRGCRGVRTMRELLPLLRVRSASPTESQARLVFHDAGLPEPELNVEIFDDLGVWLATPDFTWRTKKVVGEYDGDQHRTDRTAWQYERDRRARLEDHGWVYVEMTYIHLVDPARREQLVRRLAAHLL</sequence>
<dbReference type="Proteomes" id="UP000076976">
    <property type="component" value="Unassembled WGS sequence"/>
</dbReference>
<name>A0A176QA16_9MICO</name>
<dbReference type="STRING" id="262209.AWH69_14700"/>
<protein>
    <recommendedName>
        <fullName evidence="3">DUF559 domain-containing protein</fullName>
    </recommendedName>
</protein>
<comment type="caution">
    <text evidence="1">The sequence shown here is derived from an EMBL/GenBank/DDBJ whole genome shotgun (WGS) entry which is preliminary data.</text>
</comment>
<organism evidence="1 2">
    <name type="scientific">Janibacter melonis</name>
    <dbReference type="NCBI Taxonomy" id="262209"/>
    <lineage>
        <taxon>Bacteria</taxon>
        <taxon>Bacillati</taxon>
        <taxon>Actinomycetota</taxon>
        <taxon>Actinomycetes</taxon>
        <taxon>Micrococcales</taxon>
        <taxon>Intrasporangiaceae</taxon>
        <taxon>Janibacter</taxon>
    </lineage>
</organism>